<dbReference type="EMBL" id="JAKFGM010000003">
    <property type="protein sequence ID" value="MCF2515617.1"/>
    <property type="molecule type" value="Genomic_DNA"/>
</dbReference>
<dbReference type="SMART" id="SM00014">
    <property type="entry name" value="acidPPc"/>
    <property type="match status" value="1"/>
</dbReference>
<name>A0A9X1TZ97_9SPHN</name>
<keyword evidence="1" id="KW-0732">Signal</keyword>
<evidence type="ECO:0000313" key="3">
    <source>
        <dbReference type="EMBL" id="MCF2515617.1"/>
    </source>
</evidence>
<comment type="caution">
    <text evidence="3">The sequence shown here is derived from an EMBL/GenBank/DDBJ whole genome shotgun (WGS) entry which is preliminary data.</text>
</comment>
<evidence type="ECO:0000313" key="4">
    <source>
        <dbReference type="Proteomes" id="UP001139410"/>
    </source>
</evidence>
<feature type="signal peptide" evidence="1">
    <location>
        <begin position="1"/>
        <end position="21"/>
    </location>
</feature>
<dbReference type="InterPro" id="IPR000326">
    <property type="entry name" value="PAP2/HPO"/>
</dbReference>
<sequence length="178" mass="18501">MRRLIVLSACAMLALPSPAHAGDKGWATASDIGRDGLVVVALGLPAVEGDWSGAKQAAFSLGATALVTTALKEGISEERPDGSNNKSFPSGHTSVSFAAAATLHKRQGWEVGVPAYVVATFVGVARVKADKHFVHDVVVGAVIGEAAGWLLTSRKNEKVRWLPWGDAHGGGVDVAIHF</sequence>
<dbReference type="CDD" id="cd03394">
    <property type="entry name" value="PAP2_like_5"/>
    <property type="match status" value="1"/>
</dbReference>
<feature type="domain" description="Phosphatidic acid phosphatase type 2/haloperoxidase" evidence="2">
    <location>
        <begin position="52"/>
        <end position="152"/>
    </location>
</feature>
<dbReference type="Proteomes" id="UP001139410">
    <property type="component" value="Unassembled WGS sequence"/>
</dbReference>
<evidence type="ECO:0000256" key="1">
    <source>
        <dbReference type="SAM" id="SignalP"/>
    </source>
</evidence>
<evidence type="ECO:0000259" key="2">
    <source>
        <dbReference type="SMART" id="SM00014"/>
    </source>
</evidence>
<dbReference type="Pfam" id="PF01569">
    <property type="entry name" value="PAP2"/>
    <property type="match status" value="1"/>
</dbReference>
<reference evidence="3" key="1">
    <citation type="submission" date="2022-01" db="EMBL/GenBank/DDBJ databases">
        <authorList>
            <person name="Jo J.-H."/>
            <person name="Im W.-T."/>
        </authorList>
    </citation>
    <scope>NUCLEOTIDE SEQUENCE</scope>
    <source>
        <strain evidence="3">G124</strain>
    </source>
</reference>
<keyword evidence="4" id="KW-1185">Reference proteome</keyword>
<dbReference type="RefSeq" id="WP_235068321.1">
    <property type="nucleotide sequence ID" value="NZ_JAKFGM010000003.1"/>
</dbReference>
<dbReference type="AlphaFoldDB" id="A0A9X1TZ97"/>
<accession>A0A9X1TZ97</accession>
<proteinExistence type="predicted"/>
<gene>
    <name evidence="3" type="ORF">LVY65_11160</name>
</gene>
<dbReference type="InterPro" id="IPR036938">
    <property type="entry name" value="PAP2/HPO_sf"/>
</dbReference>
<dbReference type="SUPFAM" id="SSF48317">
    <property type="entry name" value="Acid phosphatase/Vanadium-dependent haloperoxidase"/>
    <property type="match status" value="1"/>
</dbReference>
<protein>
    <submittedName>
        <fullName evidence="3">Phosphatase PAP2 family protein</fullName>
    </submittedName>
</protein>
<feature type="chain" id="PRO_5040856163" evidence="1">
    <location>
        <begin position="22"/>
        <end position="178"/>
    </location>
</feature>
<organism evidence="3 4">
    <name type="scientific">Sphingomonas cremea</name>
    <dbReference type="NCBI Taxonomy" id="2904799"/>
    <lineage>
        <taxon>Bacteria</taxon>
        <taxon>Pseudomonadati</taxon>
        <taxon>Pseudomonadota</taxon>
        <taxon>Alphaproteobacteria</taxon>
        <taxon>Sphingomonadales</taxon>
        <taxon>Sphingomonadaceae</taxon>
        <taxon>Sphingomonas</taxon>
    </lineage>
</organism>
<dbReference type="Gene3D" id="1.20.144.10">
    <property type="entry name" value="Phosphatidic acid phosphatase type 2/haloperoxidase"/>
    <property type="match status" value="1"/>
</dbReference>